<keyword evidence="3" id="KW-1185">Reference proteome</keyword>
<evidence type="ECO:0000259" key="1">
    <source>
        <dbReference type="PROSITE" id="PS50830"/>
    </source>
</evidence>
<evidence type="ECO:0000313" key="3">
    <source>
        <dbReference type="Proteomes" id="UP000045285"/>
    </source>
</evidence>
<dbReference type="Proteomes" id="UP000045285">
    <property type="component" value="Unassembled WGS sequence"/>
</dbReference>
<accession>A0A090ECE1</accession>
<protein>
    <submittedName>
        <fullName evidence="2">Nuclease (SNase domain protein)</fullName>
    </submittedName>
</protein>
<dbReference type="PANTHER" id="PTHR12302:SF26">
    <property type="entry name" value="BLR1266 PROTEIN"/>
    <property type="match status" value="1"/>
</dbReference>
<dbReference type="SMART" id="SM00318">
    <property type="entry name" value="SNc"/>
    <property type="match status" value="1"/>
</dbReference>
<proteinExistence type="predicted"/>
<dbReference type="AlphaFoldDB" id="A0A090ECE1"/>
<organism evidence="2 3">
    <name type="scientific">Mesorhizobium plurifarium</name>
    <dbReference type="NCBI Taxonomy" id="69974"/>
    <lineage>
        <taxon>Bacteria</taxon>
        <taxon>Pseudomonadati</taxon>
        <taxon>Pseudomonadota</taxon>
        <taxon>Alphaproteobacteria</taxon>
        <taxon>Hyphomicrobiales</taxon>
        <taxon>Phyllobacteriaceae</taxon>
        <taxon>Mesorhizobium</taxon>
    </lineage>
</organism>
<dbReference type="PROSITE" id="PS50830">
    <property type="entry name" value="TNASE_3"/>
    <property type="match status" value="1"/>
</dbReference>
<dbReference type="SUPFAM" id="SSF50199">
    <property type="entry name" value="Staphylococcal nuclease"/>
    <property type="match status" value="1"/>
</dbReference>
<dbReference type="EMBL" id="CCMZ01000053">
    <property type="protein sequence ID" value="CDX25528.1"/>
    <property type="molecule type" value="Genomic_DNA"/>
</dbReference>
<evidence type="ECO:0000313" key="2">
    <source>
        <dbReference type="EMBL" id="CDX25528.1"/>
    </source>
</evidence>
<dbReference type="Pfam" id="PF00565">
    <property type="entry name" value="SNase"/>
    <property type="match status" value="1"/>
</dbReference>
<feature type="domain" description="TNase-like" evidence="1">
    <location>
        <begin position="59"/>
        <end position="169"/>
    </location>
</feature>
<dbReference type="PANTHER" id="PTHR12302">
    <property type="entry name" value="EBNA2 BINDING PROTEIN P100"/>
    <property type="match status" value="1"/>
</dbReference>
<sequence length="207" mass="23197">MSRFGPRGPRRRYAASAPRSLWRKLLDYGLAFLLLGLLILVAARLDRFETRKEQGTAIVNDGDSITLGSERIRMRGIDAPEYQQTCQKAGADYPCGKLARQSLVRLIAGRPVSCSGWQRDRYGRLLGDCRAGDTDLNRAQVQAGWAVAFGGFETEEAVARAAKIGIWAGTFEEPQQWRDSHHDAPVERKHGMLASFGDALREFVRFW</sequence>
<dbReference type="InterPro" id="IPR035437">
    <property type="entry name" value="SNase_OB-fold_sf"/>
</dbReference>
<reference evidence="3" key="1">
    <citation type="submission" date="2014-08" db="EMBL/GenBank/DDBJ databases">
        <authorList>
            <person name="Moulin L."/>
        </authorList>
    </citation>
    <scope>NUCLEOTIDE SEQUENCE [LARGE SCALE GENOMIC DNA]</scope>
</reference>
<dbReference type="Gene3D" id="2.40.50.90">
    <property type="match status" value="1"/>
</dbReference>
<gene>
    <name evidence="2" type="ORF">MPL3356_570035</name>
</gene>
<dbReference type="InterPro" id="IPR016071">
    <property type="entry name" value="Staphylococal_nuclease_OB-fold"/>
</dbReference>
<name>A0A090ECE1_MESPL</name>
<dbReference type="STRING" id="69974.MPLDJ20_140030"/>